<feature type="transmembrane region" description="Helical" evidence="2">
    <location>
        <begin position="272"/>
        <end position="298"/>
    </location>
</feature>
<feature type="region of interest" description="Disordered" evidence="1">
    <location>
        <begin position="312"/>
        <end position="408"/>
    </location>
</feature>
<gene>
    <name evidence="4" type="ORF">FRX48_07046</name>
</gene>
<feature type="compositionally biased region" description="Pro residues" evidence="1">
    <location>
        <begin position="378"/>
        <end position="398"/>
    </location>
</feature>
<feature type="chain" id="PRO_5024336723" evidence="3">
    <location>
        <begin position="20"/>
        <end position="408"/>
    </location>
</feature>
<keyword evidence="2" id="KW-0472">Membrane</keyword>
<name>A0A5M8PKS5_9LECA</name>
<reference evidence="4 5" key="1">
    <citation type="submission" date="2019-09" db="EMBL/GenBank/DDBJ databases">
        <title>The hologenome of the rock-dwelling lichen Lasallia pustulata.</title>
        <authorList>
            <person name="Greshake Tzovaras B."/>
            <person name="Segers F."/>
            <person name="Bicker A."/>
            <person name="Dal Grande F."/>
            <person name="Otte J."/>
            <person name="Hankeln T."/>
            <person name="Schmitt I."/>
            <person name="Ebersberger I."/>
        </authorList>
    </citation>
    <scope>NUCLEOTIDE SEQUENCE [LARGE SCALE GENOMIC DNA]</scope>
    <source>
        <strain evidence="4">A1-1</strain>
    </source>
</reference>
<dbReference type="AlphaFoldDB" id="A0A5M8PKS5"/>
<feature type="compositionally biased region" description="Low complexity" evidence="1">
    <location>
        <begin position="329"/>
        <end position="348"/>
    </location>
</feature>
<sequence>MATFAIFFSLPLLLPFSLAMPWLEPTATPTGVMASVGMSLLPTEAPGLNGIPKELLRRQASQVPYPPPNNWCGFVDGDPSSVLSCFPTKTCVYSGSVFGCCDAGPISTCTNLFTACVGYSHPCDNACMANDEILKCSDIQDPYCGTYTFPSGTSLYDCASTIAIGFMSVEFLADYYFSLGEPLGATAGPLSISVDIITVETTFGAAATSASGTAAATSASSSAAATSASSTAATTSASGASINNVPIQSASQTSQSYAPSYSDSSTTTAHAISVGAVAGIAVVAVILILAIVVALIAWCCIRRRRRRREAAMQRPAHLPPPPPFNRKCPSSTSSSSNPTTALANKTPTPSHPKPPTPPPQKSPLAGTVPINPRTTLPNPTPPPPPAHHSTPPPPPPQSSPVRTQTPTK</sequence>
<dbReference type="OrthoDB" id="5347452at2759"/>
<protein>
    <submittedName>
        <fullName evidence="4">Uncharacterized protein</fullName>
    </submittedName>
</protein>
<comment type="caution">
    <text evidence="4">The sequence shown here is derived from an EMBL/GenBank/DDBJ whole genome shotgun (WGS) entry which is preliminary data.</text>
</comment>
<evidence type="ECO:0000256" key="3">
    <source>
        <dbReference type="SAM" id="SignalP"/>
    </source>
</evidence>
<feature type="signal peptide" evidence="3">
    <location>
        <begin position="1"/>
        <end position="19"/>
    </location>
</feature>
<evidence type="ECO:0000313" key="4">
    <source>
        <dbReference type="EMBL" id="KAA6409492.1"/>
    </source>
</evidence>
<feature type="compositionally biased region" description="Low complexity" evidence="1">
    <location>
        <begin position="399"/>
        <end position="408"/>
    </location>
</feature>
<proteinExistence type="predicted"/>
<keyword evidence="2" id="KW-0812">Transmembrane</keyword>
<accession>A0A5M8PKS5</accession>
<evidence type="ECO:0000256" key="2">
    <source>
        <dbReference type="SAM" id="Phobius"/>
    </source>
</evidence>
<organism evidence="4 5">
    <name type="scientific">Lasallia pustulata</name>
    <dbReference type="NCBI Taxonomy" id="136370"/>
    <lineage>
        <taxon>Eukaryota</taxon>
        <taxon>Fungi</taxon>
        <taxon>Dikarya</taxon>
        <taxon>Ascomycota</taxon>
        <taxon>Pezizomycotina</taxon>
        <taxon>Lecanoromycetes</taxon>
        <taxon>OSLEUM clade</taxon>
        <taxon>Umbilicariomycetidae</taxon>
        <taxon>Umbilicariales</taxon>
        <taxon>Umbilicariaceae</taxon>
        <taxon>Lasallia</taxon>
    </lineage>
</organism>
<dbReference type="EMBL" id="VXIT01000011">
    <property type="protein sequence ID" value="KAA6409492.1"/>
    <property type="molecule type" value="Genomic_DNA"/>
</dbReference>
<keyword evidence="3" id="KW-0732">Signal</keyword>
<dbReference type="Proteomes" id="UP000324767">
    <property type="component" value="Unassembled WGS sequence"/>
</dbReference>
<evidence type="ECO:0000313" key="5">
    <source>
        <dbReference type="Proteomes" id="UP000324767"/>
    </source>
</evidence>
<evidence type="ECO:0000256" key="1">
    <source>
        <dbReference type="SAM" id="MobiDB-lite"/>
    </source>
</evidence>
<keyword evidence="2" id="KW-1133">Transmembrane helix</keyword>
<feature type="compositionally biased region" description="Pro residues" evidence="1">
    <location>
        <begin position="349"/>
        <end position="361"/>
    </location>
</feature>